<evidence type="ECO:0000313" key="5">
    <source>
        <dbReference type="EMBL" id="RCW73447.1"/>
    </source>
</evidence>
<keyword evidence="2 3" id="KW-0732">Signal</keyword>
<dbReference type="EMBL" id="QPJI01000002">
    <property type="protein sequence ID" value="RCW73447.1"/>
    <property type="molecule type" value="Genomic_DNA"/>
</dbReference>
<sequence>MTRLAWTTCLLAALMPLPALAEVQLTLGACVNVQAVQDSEQTAGSGQSLTLADGTQQLVVECTTEIGREEVLETSDAFVVRFEAADTALALSAPEIESRNQMDAFNQQGNWQLTDRQGREVAFTADVLEKEGFQLVRDYARELAAYNRSGAKAAVAAPGLITNQDGLLLDSHVDPDQEMVSRMLRYWYLKADEQTRKEWDSWVDSSNQ</sequence>
<dbReference type="Pfam" id="PF09829">
    <property type="entry name" value="DUF2057"/>
    <property type="match status" value="1"/>
</dbReference>
<evidence type="ECO:0000256" key="2">
    <source>
        <dbReference type="ARBA" id="ARBA00022729"/>
    </source>
</evidence>
<comment type="similarity">
    <text evidence="1">Belongs to the UPF0319 family.</text>
</comment>
<name>A0A368Y3P2_MARNT</name>
<evidence type="ECO:0000313" key="7">
    <source>
        <dbReference type="Proteomes" id="UP000469950"/>
    </source>
</evidence>
<comment type="caution">
    <text evidence="5">The sequence shown here is derived from an EMBL/GenBank/DDBJ whole genome shotgun (WGS) entry which is preliminary data.</text>
</comment>
<dbReference type="Proteomes" id="UP000253647">
    <property type="component" value="Unassembled WGS sequence"/>
</dbReference>
<protein>
    <recommendedName>
        <fullName evidence="8">DUF2057 domain-containing protein</fullName>
    </recommendedName>
</protein>
<dbReference type="RefSeq" id="WP_226374353.1">
    <property type="nucleotide sequence ID" value="NZ_CALIOX010000001.1"/>
</dbReference>
<dbReference type="PANTHER" id="PTHR38108">
    <property type="entry name" value="UPF0319 PROTEIN YCCT"/>
    <property type="match status" value="1"/>
</dbReference>
<accession>A0A368Y3P2</accession>
<dbReference type="PANTHER" id="PTHR38108:SF1">
    <property type="entry name" value="UPF0319 PROTEIN YCCT"/>
    <property type="match status" value="1"/>
</dbReference>
<dbReference type="InterPro" id="IPR018635">
    <property type="entry name" value="UPF0319"/>
</dbReference>
<evidence type="ECO:0000256" key="3">
    <source>
        <dbReference type="SAM" id="SignalP"/>
    </source>
</evidence>
<evidence type="ECO:0008006" key="8">
    <source>
        <dbReference type="Google" id="ProtNLM"/>
    </source>
</evidence>
<evidence type="ECO:0000256" key="1">
    <source>
        <dbReference type="ARBA" id="ARBA00008490"/>
    </source>
</evidence>
<dbReference type="EMBL" id="WBMP01000006">
    <property type="protein sequence ID" value="KAE8545830.1"/>
    <property type="molecule type" value="Genomic_DNA"/>
</dbReference>
<dbReference type="AlphaFoldDB" id="A0A368Y3P2"/>
<feature type="chain" id="PRO_5036069016" description="DUF2057 domain-containing protein" evidence="3">
    <location>
        <begin position="22"/>
        <end position="208"/>
    </location>
</feature>
<proteinExistence type="inferred from homology"/>
<reference evidence="5 6" key="1">
    <citation type="submission" date="2018-07" db="EMBL/GenBank/DDBJ databases">
        <title>Freshwater and sediment microbial communities from various areas in North America, analyzing microbe dynamics in response to fracking.</title>
        <authorList>
            <person name="Lamendella R."/>
        </authorList>
    </citation>
    <scope>NUCLEOTIDE SEQUENCE [LARGE SCALE GENOMIC DNA]</scope>
    <source>
        <strain evidence="5 6">105B</strain>
    </source>
</reference>
<dbReference type="GeneID" id="31822726"/>
<gene>
    <name evidence="5" type="ORF">DET61_102164</name>
    <name evidence="4" type="ORF">F6453_1577</name>
</gene>
<organism evidence="5 6">
    <name type="scientific">Marinobacter nauticus</name>
    <name type="common">Marinobacter hydrocarbonoclasticus</name>
    <name type="synonym">Marinobacter aquaeolei</name>
    <dbReference type="NCBI Taxonomy" id="2743"/>
    <lineage>
        <taxon>Bacteria</taxon>
        <taxon>Pseudomonadati</taxon>
        <taxon>Pseudomonadota</taxon>
        <taxon>Gammaproteobacteria</taxon>
        <taxon>Pseudomonadales</taxon>
        <taxon>Marinobacteraceae</taxon>
        <taxon>Marinobacter</taxon>
    </lineage>
</organism>
<evidence type="ECO:0000313" key="6">
    <source>
        <dbReference type="Proteomes" id="UP000253647"/>
    </source>
</evidence>
<evidence type="ECO:0000313" key="4">
    <source>
        <dbReference type="EMBL" id="KAE8545830.1"/>
    </source>
</evidence>
<reference evidence="4 7" key="2">
    <citation type="submission" date="2019-10" db="EMBL/GenBank/DDBJ databases">
        <title>Draft genome sequence of Marinobacter hydrocarbonoclasticus NCT7M from the microbiome of the marine copepod.</title>
        <authorList>
            <person name="Nuttall R."/>
            <person name="Sharma G."/>
            <person name="Moisander P."/>
        </authorList>
    </citation>
    <scope>NUCLEOTIDE SEQUENCE [LARGE SCALE GENOMIC DNA]</scope>
    <source>
        <strain evidence="4 7">NCT7M</strain>
    </source>
</reference>
<dbReference type="Proteomes" id="UP000469950">
    <property type="component" value="Unassembled WGS sequence"/>
</dbReference>
<feature type="signal peptide" evidence="3">
    <location>
        <begin position="1"/>
        <end position="21"/>
    </location>
</feature>